<reference evidence="17 18" key="1">
    <citation type="submission" date="2015-09" db="EMBL/GenBank/DDBJ databases">
        <title>Genome sequence of Oxobacter pfennigii DSM 3222.</title>
        <authorList>
            <person name="Poehlein A."/>
            <person name="Bengelsdorf F.R."/>
            <person name="Schiel-Bengelsdorf B."/>
            <person name="Duerre P."/>
            <person name="Daniel R."/>
        </authorList>
    </citation>
    <scope>NUCLEOTIDE SEQUENCE [LARGE SCALE GENOMIC DNA]</scope>
    <source>
        <strain evidence="17 18">DSM 3222</strain>
    </source>
</reference>
<keyword evidence="11 14" id="KW-1133">Transmembrane helix</keyword>
<dbReference type="RefSeq" id="WP_054874898.1">
    <property type="nucleotide sequence ID" value="NZ_LKET01000029.1"/>
</dbReference>
<dbReference type="EC" id="2.7.13.3" evidence="3"/>
<dbReference type="Pfam" id="PF00672">
    <property type="entry name" value="HAMP"/>
    <property type="match status" value="1"/>
</dbReference>
<evidence type="ECO:0000256" key="8">
    <source>
        <dbReference type="ARBA" id="ARBA00022741"/>
    </source>
</evidence>
<dbReference type="SUPFAM" id="SSF55874">
    <property type="entry name" value="ATPase domain of HSP90 chaperone/DNA topoisomerase II/histidine kinase"/>
    <property type="match status" value="1"/>
</dbReference>
<keyword evidence="13 14" id="KW-0472">Membrane</keyword>
<sequence length="518" mass="59377">MKNRYYFIKSLLPAIRQIFALFILFVKKSVSLIVELKDSFMEKLRFSLTFKITIVYFSIMNRILIFITILITVGFALYLGWNSQKNMQRDYIFISNYLNENMDTPIDKIDDLSRSDNISVAIFDENGNVLYTNGDELSGAVFYSEDVRKDVMHLNNNYMLIWDKAAVNVNWSQPYDINNNFGYAMLRTGQGNWRSKIVYIQIKDRLVIETMSTAALGGGLLVLNIIFSIMMLIIGSRASIKALKPIETMTKTVENITINELGIRLDIRGSQDELKDLAKTFNNMLDRIQRSYEQQNQFVSDASHELRTPISVIQGYINLLDRWGKDDKNILEESISAIKSESENMKSLIEKLLFLARSDKNTQKIEKEEFYINELIDEIIKESRLIDDTHEIKSERNDTVTITADRKLLKEALRVFTDNSIKYTPQGGEIKINSGLQNSKLLISIEDNGIGISKEDLPHIFDRFYRVDKSRTKETGGTGLGLAIAKWIIQKHNGQISVQSTVNKGTKIEIVLPVSVTF</sequence>
<feature type="transmembrane region" description="Helical" evidence="14">
    <location>
        <begin position="213"/>
        <end position="234"/>
    </location>
</feature>
<evidence type="ECO:0000256" key="3">
    <source>
        <dbReference type="ARBA" id="ARBA00012438"/>
    </source>
</evidence>
<evidence type="ECO:0000256" key="7">
    <source>
        <dbReference type="ARBA" id="ARBA00022692"/>
    </source>
</evidence>
<evidence type="ECO:0000256" key="14">
    <source>
        <dbReference type="SAM" id="Phobius"/>
    </source>
</evidence>
<accession>A0A0N8NTG5</accession>
<feature type="transmembrane region" description="Helical" evidence="14">
    <location>
        <begin position="55"/>
        <end position="79"/>
    </location>
</feature>
<dbReference type="Pfam" id="PF02518">
    <property type="entry name" value="HATPase_c"/>
    <property type="match status" value="1"/>
</dbReference>
<dbReference type="SUPFAM" id="SSF158472">
    <property type="entry name" value="HAMP domain-like"/>
    <property type="match status" value="1"/>
</dbReference>
<dbReference type="Gene3D" id="3.30.565.10">
    <property type="entry name" value="Histidine kinase-like ATPase, C-terminal domain"/>
    <property type="match status" value="1"/>
</dbReference>
<keyword evidence="12" id="KW-0902">Two-component regulatory system</keyword>
<dbReference type="PANTHER" id="PTHR45528:SF1">
    <property type="entry name" value="SENSOR HISTIDINE KINASE CPXA"/>
    <property type="match status" value="1"/>
</dbReference>
<comment type="catalytic activity">
    <reaction evidence="1">
        <text>ATP + protein L-histidine = ADP + protein N-phospho-L-histidine.</text>
        <dbReference type="EC" id="2.7.13.3"/>
    </reaction>
</comment>
<evidence type="ECO:0000259" key="16">
    <source>
        <dbReference type="PROSITE" id="PS50885"/>
    </source>
</evidence>
<dbReference type="GO" id="GO:0005886">
    <property type="term" value="C:plasma membrane"/>
    <property type="evidence" value="ECO:0007669"/>
    <property type="project" value="UniProtKB-SubCell"/>
</dbReference>
<keyword evidence="6 17" id="KW-0808">Transferase</keyword>
<evidence type="ECO:0000256" key="9">
    <source>
        <dbReference type="ARBA" id="ARBA00022777"/>
    </source>
</evidence>
<keyword evidence="18" id="KW-1185">Reference proteome</keyword>
<dbReference type="InterPro" id="IPR003660">
    <property type="entry name" value="HAMP_dom"/>
</dbReference>
<evidence type="ECO:0000256" key="12">
    <source>
        <dbReference type="ARBA" id="ARBA00023012"/>
    </source>
</evidence>
<evidence type="ECO:0000313" key="17">
    <source>
        <dbReference type="EMBL" id="KPU44768.1"/>
    </source>
</evidence>
<dbReference type="InterPro" id="IPR036097">
    <property type="entry name" value="HisK_dim/P_sf"/>
</dbReference>
<keyword evidence="8" id="KW-0547">Nucleotide-binding</keyword>
<feature type="domain" description="Histidine kinase" evidence="15">
    <location>
        <begin position="301"/>
        <end position="516"/>
    </location>
</feature>
<dbReference type="Gene3D" id="6.10.340.10">
    <property type="match status" value="1"/>
</dbReference>
<dbReference type="SMART" id="SM00387">
    <property type="entry name" value="HATPase_c"/>
    <property type="match status" value="1"/>
</dbReference>
<dbReference type="InterPro" id="IPR003594">
    <property type="entry name" value="HATPase_dom"/>
</dbReference>
<dbReference type="OrthoDB" id="9786919at2"/>
<comment type="caution">
    <text evidence="17">The sequence shown here is derived from an EMBL/GenBank/DDBJ whole genome shotgun (WGS) entry which is preliminary data.</text>
</comment>
<dbReference type="SMART" id="SM00304">
    <property type="entry name" value="HAMP"/>
    <property type="match status" value="1"/>
</dbReference>
<dbReference type="CDD" id="cd06225">
    <property type="entry name" value="HAMP"/>
    <property type="match status" value="1"/>
</dbReference>
<dbReference type="Pfam" id="PF00512">
    <property type="entry name" value="HisKA"/>
    <property type="match status" value="1"/>
</dbReference>
<comment type="subcellular location">
    <subcellularLocation>
        <location evidence="2">Cell membrane</location>
        <topology evidence="2">Multi-pass membrane protein</topology>
    </subcellularLocation>
</comment>
<dbReference type="Proteomes" id="UP000050326">
    <property type="component" value="Unassembled WGS sequence"/>
</dbReference>
<evidence type="ECO:0000256" key="4">
    <source>
        <dbReference type="ARBA" id="ARBA00022475"/>
    </source>
</evidence>
<dbReference type="GO" id="GO:0000155">
    <property type="term" value="F:phosphorelay sensor kinase activity"/>
    <property type="evidence" value="ECO:0007669"/>
    <property type="project" value="InterPro"/>
</dbReference>
<dbReference type="PROSITE" id="PS50109">
    <property type="entry name" value="HIS_KIN"/>
    <property type="match status" value="1"/>
</dbReference>
<keyword evidence="5" id="KW-0597">Phosphoprotein</keyword>
<dbReference type="InterPro" id="IPR036890">
    <property type="entry name" value="HATPase_C_sf"/>
</dbReference>
<dbReference type="PATRIC" id="fig|36849.3.peg.1952"/>
<dbReference type="Gene3D" id="1.10.287.130">
    <property type="match status" value="1"/>
</dbReference>
<evidence type="ECO:0000256" key="10">
    <source>
        <dbReference type="ARBA" id="ARBA00022840"/>
    </source>
</evidence>
<evidence type="ECO:0000256" key="13">
    <source>
        <dbReference type="ARBA" id="ARBA00023136"/>
    </source>
</evidence>
<keyword evidence="9 17" id="KW-0418">Kinase</keyword>
<keyword evidence="4" id="KW-1003">Cell membrane</keyword>
<dbReference type="CDD" id="cd00075">
    <property type="entry name" value="HATPase"/>
    <property type="match status" value="1"/>
</dbReference>
<evidence type="ECO:0000256" key="1">
    <source>
        <dbReference type="ARBA" id="ARBA00000085"/>
    </source>
</evidence>
<dbReference type="SUPFAM" id="SSF47384">
    <property type="entry name" value="Homodimeric domain of signal transducing histidine kinase"/>
    <property type="match status" value="1"/>
</dbReference>
<dbReference type="FunFam" id="3.30.565.10:FF:000006">
    <property type="entry name" value="Sensor histidine kinase WalK"/>
    <property type="match status" value="1"/>
</dbReference>
<dbReference type="EMBL" id="LKET01000029">
    <property type="protein sequence ID" value="KPU44768.1"/>
    <property type="molecule type" value="Genomic_DNA"/>
</dbReference>
<feature type="domain" description="HAMP" evidence="16">
    <location>
        <begin position="243"/>
        <end position="293"/>
    </location>
</feature>
<dbReference type="AlphaFoldDB" id="A0A0N8NTG5"/>
<dbReference type="PRINTS" id="PR00344">
    <property type="entry name" value="BCTRLSENSOR"/>
</dbReference>
<evidence type="ECO:0000259" key="15">
    <source>
        <dbReference type="PROSITE" id="PS50109"/>
    </source>
</evidence>
<dbReference type="InterPro" id="IPR003661">
    <property type="entry name" value="HisK_dim/P_dom"/>
</dbReference>
<keyword evidence="7 14" id="KW-0812">Transmembrane</keyword>
<evidence type="ECO:0000256" key="5">
    <source>
        <dbReference type="ARBA" id="ARBA00022553"/>
    </source>
</evidence>
<evidence type="ECO:0000313" key="18">
    <source>
        <dbReference type="Proteomes" id="UP000050326"/>
    </source>
</evidence>
<evidence type="ECO:0000256" key="2">
    <source>
        <dbReference type="ARBA" id="ARBA00004651"/>
    </source>
</evidence>
<dbReference type="InterPro" id="IPR005467">
    <property type="entry name" value="His_kinase_dom"/>
</dbReference>
<protein>
    <recommendedName>
        <fullName evidence="3">histidine kinase</fullName>
        <ecNumber evidence="3">2.7.13.3</ecNumber>
    </recommendedName>
</protein>
<keyword evidence="10" id="KW-0067">ATP-binding</keyword>
<evidence type="ECO:0000256" key="11">
    <source>
        <dbReference type="ARBA" id="ARBA00022989"/>
    </source>
</evidence>
<gene>
    <name evidence="17" type="primary">arlS_1</name>
    <name evidence="17" type="ORF">OXPF_18540</name>
</gene>
<dbReference type="GO" id="GO:0005524">
    <property type="term" value="F:ATP binding"/>
    <property type="evidence" value="ECO:0007669"/>
    <property type="project" value="UniProtKB-KW"/>
</dbReference>
<dbReference type="PANTHER" id="PTHR45528">
    <property type="entry name" value="SENSOR HISTIDINE KINASE CPXA"/>
    <property type="match status" value="1"/>
</dbReference>
<dbReference type="STRING" id="36849.OXPF_18540"/>
<proteinExistence type="predicted"/>
<dbReference type="PROSITE" id="PS50885">
    <property type="entry name" value="HAMP"/>
    <property type="match status" value="1"/>
</dbReference>
<dbReference type="FunFam" id="1.10.287.130:FF:000001">
    <property type="entry name" value="Two-component sensor histidine kinase"/>
    <property type="match status" value="1"/>
</dbReference>
<dbReference type="InterPro" id="IPR050398">
    <property type="entry name" value="HssS/ArlS-like"/>
</dbReference>
<dbReference type="SMART" id="SM00388">
    <property type="entry name" value="HisKA"/>
    <property type="match status" value="1"/>
</dbReference>
<name>A0A0N8NTG5_9CLOT</name>
<dbReference type="InterPro" id="IPR004358">
    <property type="entry name" value="Sig_transdc_His_kin-like_C"/>
</dbReference>
<organism evidence="17 18">
    <name type="scientific">Oxobacter pfennigii</name>
    <dbReference type="NCBI Taxonomy" id="36849"/>
    <lineage>
        <taxon>Bacteria</taxon>
        <taxon>Bacillati</taxon>
        <taxon>Bacillota</taxon>
        <taxon>Clostridia</taxon>
        <taxon>Eubacteriales</taxon>
        <taxon>Clostridiaceae</taxon>
        <taxon>Oxobacter</taxon>
    </lineage>
</organism>
<dbReference type="CDD" id="cd00082">
    <property type="entry name" value="HisKA"/>
    <property type="match status" value="1"/>
</dbReference>
<evidence type="ECO:0000256" key="6">
    <source>
        <dbReference type="ARBA" id="ARBA00022679"/>
    </source>
</evidence>